<dbReference type="InParanoid" id="A0A146G6U4"/>
<evidence type="ECO:0000313" key="2">
    <source>
        <dbReference type="EMBL" id="GAT33290.1"/>
    </source>
</evidence>
<dbReference type="AlphaFoldDB" id="A0A146G6U4"/>
<sequence>MKIKHSMMFFEGETATAGGGGGAATTTETGGGSLISDGSAGQQQTEATPWVGADGAFSEGWTNRLPEDLGDYRASLGKFKNVGDMAKSYRELETKLGVKGTFIPGKDAKPEEVAAYRKAVGIPDEPTKYNIKPEQLPDGFTWPADEAIKPILEVAHRHNIPEAALRELIGANIGAQAAASAELAKAQLEEGKAQLQREWGDKFGANIQRAAAAAKLAGVDPNSVGFTDPEVVKAVVALAAKISDDQFVTSGGTGSGSKGGVAEAREIQTNPDHPKYKAYQEGDADTVAYVRGLLQRG</sequence>
<proteinExistence type="predicted"/>
<organism evidence="2 3">
    <name type="scientific">Terrimicrobium sacchariphilum</name>
    <dbReference type="NCBI Taxonomy" id="690879"/>
    <lineage>
        <taxon>Bacteria</taxon>
        <taxon>Pseudomonadati</taxon>
        <taxon>Verrucomicrobiota</taxon>
        <taxon>Terrimicrobiia</taxon>
        <taxon>Terrimicrobiales</taxon>
        <taxon>Terrimicrobiaceae</taxon>
        <taxon>Terrimicrobium</taxon>
    </lineage>
</organism>
<reference evidence="3" key="1">
    <citation type="journal article" date="2017" name="Genome Announc.">
        <title>Draft Genome Sequence of Terrimicrobium sacchariphilum NM-5T, a Facultative Anaerobic Soil Bacterium of the Class Spartobacteria.</title>
        <authorList>
            <person name="Qiu Y.L."/>
            <person name="Tourlousse D.M."/>
            <person name="Matsuura N."/>
            <person name="Ohashi A."/>
            <person name="Sekiguchi Y."/>
        </authorList>
    </citation>
    <scope>NUCLEOTIDE SEQUENCE [LARGE SCALE GENOMIC DNA]</scope>
    <source>
        <strain evidence="3">NM-5</strain>
    </source>
</reference>
<accession>A0A146G6U4</accession>
<dbReference type="Proteomes" id="UP000076023">
    <property type="component" value="Unassembled WGS sequence"/>
</dbReference>
<feature type="region of interest" description="Disordered" evidence="1">
    <location>
        <begin position="249"/>
        <end position="280"/>
    </location>
</feature>
<name>A0A146G6U4_TERSA</name>
<dbReference type="OrthoDB" id="185112at2"/>
<evidence type="ECO:0000256" key="1">
    <source>
        <dbReference type="SAM" id="MobiDB-lite"/>
    </source>
</evidence>
<dbReference type="EMBL" id="BDCO01000002">
    <property type="protein sequence ID" value="GAT33290.1"/>
    <property type="molecule type" value="Genomic_DNA"/>
</dbReference>
<gene>
    <name evidence="2" type="ORF">TSACC_21703</name>
</gene>
<protein>
    <submittedName>
        <fullName evidence="2">Uncharacterized protein</fullName>
    </submittedName>
</protein>
<dbReference type="RefSeq" id="WP_075079043.1">
    <property type="nucleotide sequence ID" value="NZ_BDCO01000002.1"/>
</dbReference>
<keyword evidence="3" id="KW-1185">Reference proteome</keyword>
<evidence type="ECO:0000313" key="3">
    <source>
        <dbReference type="Proteomes" id="UP000076023"/>
    </source>
</evidence>
<dbReference type="STRING" id="690879.TSACC_21703"/>
<comment type="caution">
    <text evidence="2">The sequence shown here is derived from an EMBL/GenBank/DDBJ whole genome shotgun (WGS) entry which is preliminary data.</text>
</comment>